<proteinExistence type="predicted"/>
<feature type="compositionally biased region" description="Low complexity" evidence="1">
    <location>
        <begin position="277"/>
        <end position="293"/>
    </location>
</feature>
<dbReference type="OrthoDB" id="3995742at2759"/>
<protein>
    <submittedName>
        <fullName evidence="2">Uncharacterized protein</fullName>
    </submittedName>
</protein>
<reference evidence="2 3" key="1">
    <citation type="submission" date="2016-08" db="EMBL/GenBank/DDBJ databases">
        <title>Whole genome shotgun sequence of Pichia membranifaciens KS47-1.</title>
        <authorList>
            <person name="Konishi M."/>
            <person name="Ishida M."/>
            <person name="Arakawa T."/>
            <person name="Kato Y."/>
            <person name="Horiuchi J."/>
        </authorList>
    </citation>
    <scope>NUCLEOTIDE SEQUENCE [LARGE SCALE GENOMIC DNA]</scope>
    <source>
        <strain evidence="2 3">KS47-1</strain>
    </source>
</reference>
<dbReference type="AlphaFoldDB" id="A0A1Q2YFD9"/>
<feature type="compositionally biased region" description="Low complexity" evidence="1">
    <location>
        <begin position="327"/>
        <end position="344"/>
    </location>
</feature>
<feature type="compositionally biased region" description="Polar residues" evidence="1">
    <location>
        <begin position="360"/>
        <end position="373"/>
    </location>
</feature>
<evidence type="ECO:0000256" key="1">
    <source>
        <dbReference type="SAM" id="MobiDB-lite"/>
    </source>
</evidence>
<accession>A0A1Q2YFD9</accession>
<feature type="compositionally biased region" description="Low complexity" evidence="1">
    <location>
        <begin position="442"/>
        <end position="473"/>
    </location>
</feature>
<evidence type="ECO:0000313" key="3">
    <source>
        <dbReference type="Proteomes" id="UP000186136"/>
    </source>
</evidence>
<name>A0A1Q2YFD9_9ASCO</name>
<gene>
    <name evidence="2" type="ORF">PMKS-001708</name>
</gene>
<feature type="region of interest" description="Disordered" evidence="1">
    <location>
        <begin position="360"/>
        <end position="482"/>
    </location>
</feature>
<organism evidence="2 3">
    <name type="scientific">Pichia membranifaciens</name>
    <dbReference type="NCBI Taxonomy" id="4926"/>
    <lineage>
        <taxon>Eukaryota</taxon>
        <taxon>Fungi</taxon>
        <taxon>Dikarya</taxon>
        <taxon>Ascomycota</taxon>
        <taxon>Saccharomycotina</taxon>
        <taxon>Pichiomycetes</taxon>
        <taxon>Pichiales</taxon>
        <taxon>Pichiaceae</taxon>
        <taxon>Pichia</taxon>
    </lineage>
</organism>
<comment type="caution">
    <text evidence="2">The sequence shown here is derived from an EMBL/GenBank/DDBJ whole genome shotgun (WGS) entry which is preliminary data.</text>
</comment>
<keyword evidence="3" id="KW-1185">Reference proteome</keyword>
<feature type="region of interest" description="Disordered" evidence="1">
    <location>
        <begin position="239"/>
        <end position="293"/>
    </location>
</feature>
<feature type="compositionally biased region" description="Basic and acidic residues" evidence="1">
    <location>
        <begin position="410"/>
        <end position="424"/>
    </location>
</feature>
<sequence>MSDSELLALDSQFNVRPVDIQKSYGFAAGPRLSPSSLSNCDKDSLDSGSFKNLSPNAILNEYPTKPIITKNSICFNYKHADLRNSDLNDKFYLIMLSSKSYSLSSLDYYINEISSKGDTIVLCCSLSTSILGNDKNEMLDEFINSFTNLILSHFENSSNLVHPISITLEFFKSGAFFAEVFNLYQPSLIIVGTNNAKTKSTSMTTANRKLLSVVYVGNDQIVNPPESDYNNENTDQLVKSNNTQVTFKVPSKSKDEGSNDAAKQKQNPKIVVDPPRISHTVSHSSIDSNSSDSNKLFKMKTNDTQASSLFDNLNDTPLLDLYKTSSNSTSTSYDFLSSDSTSFDNPRRRSMLDVLNSDTVLSKSSSNDDSNQCAIDDSDDASPERIRQYQLGRRTSRSSSGSIENSKPLVGHEKQKQELFEKYQRRLSAVKVGPQASKSAASPTTSNSLNSGSTSKSEAGNSKKSSSKGSESRSIFKKWFKG</sequence>
<feature type="region of interest" description="Disordered" evidence="1">
    <location>
        <begin position="327"/>
        <end position="347"/>
    </location>
</feature>
<evidence type="ECO:0000313" key="2">
    <source>
        <dbReference type="EMBL" id="GAV28238.1"/>
    </source>
</evidence>
<dbReference type="Proteomes" id="UP000186136">
    <property type="component" value="Unassembled WGS sequence"/>
</dbReference>
<dbReference type="EMBL" id="BDGI01000062">
    <property type="protein sequence ID" value="GAV28238.1"/>
    <property type="molecule type" value="Genomic_DNA"/>
</dbReference>